<protein>
    <submittedName>
        <fullName evidence="2">Uncharacterized protein</fullName>
    </submittedName>
</protein>
<dbReference type="PATRIC" id="fig|1036673.3.peg.5160"/>
<name>F8FK48_PAEMK</name>
<dbReference type="KEGG" id="pms:KNP414_05565"/>
<accession>F8FK48</accession>
<evidence type="ECO:0000256" key="1">
    <source>
        <dbReference type="SAM" id="MobiDB-lite"/>
    </source>
</evidence>
<evidence type="ECO:0000313" key="3">
    <source>
        <dbReference type="Proteomes" id="UP000006620"/>
    </source>
</evidence>
<sequence length="43" mass="4587">MTAAYSDPADRKGRSLLAGAKPMGRSAGMPADRLHDNGWEEQA</sequence>
<reference evidence="2 3" key="2">
    <citation type="journal article" date="2013" name="Genome Announc.">
        <title>Genome Sequence of Growth-Improving Paenibacillus mucilaginosus Strain KNP414.</title>
        <authorList>
            <person name="Lu J.J."/>
            <person name="Wang J.F."/>
            <person name="Hu X.F."/>
        </authorList>
    </citation>
    <scope>NUCLEOTIDE SEQUENCE [LARGE SCALE GENOMIC DNA]</scope>
    <source>
        <strain evidence="2 3">KNP414</strain>
    </source>
</reference>
<dbReference type="Proteomes" id="UP000006620">
    <property type="component" value="Chromosome"/>
</dbReference>
<dbReference type="EMBL" id="CP002869">
    <property type="protein sequence ID" value="AEI44089.1"/>
    <property type="molecule type" value="Genomic_DNA"/>
</dbReference>
<feature type="compositionally biased region" description="Basic and acidic residues" evidence="1">
    <location>
        <begin position="32"/>
        <end position="43"/>
    </location>
</feature>
<evidence type="ECO:0000313" key="2">
    <source>
        <dbReference type="EMBL" id="AEI44089.1"/>
    </source>
</evidence>
<feature type="region of interest" description="Disordered" evidence="1">
    <location>
        <begin position="1"/>
        <end position="43"/>
    </location>
</feature>
<proteinExistence type="predicted"/>
<gene>
    <name evidence="2" type="ordered locus">KNP414_05565</name>
</gene>
<dbReference type="HOGENOM" id="CLU_3237002_0_0_9"/>
<reference evidence="3" key="1">
    <citation type="submission" date="2011-06" db="EMBL/GenBank/DDBJ databases">
        <title>Complete genome sequence of Paenibacillus mucilaginosus KNP414.</title>
        <authorList>
            <person name="Wang J."/>
            <person name="Hu S."/>
            <person name="Hu X."/>
            <person name="Zhang B."/>
            <person name="Dong D."/>
            <person name="Zhang S."/>
            <person name="Zhao K."/>
            <person name="Wu D."/>
        </authorList>
    </citation>
    <scope>NUCLEOTIDE SEQUENCE [LARGE SCALE GENOMIC DNA]</scope>
    <source>
        <strain evidence="3">KNP414</strain>
    </source>
</reference>
<organism evidence="2 3">
    <name type="scientific">Paenibacillus mucilaginosus (strain KNP414)</name>
    <dbReference type="NCBI Taxonomy" id="1036673"/>
    <lineage>
        <taxon>Bacteria</taxon>
        <taxon>Bacillati</taxon>
        <taxon>Bacillota</taxon>
        <taxon>Bacilli</taxon>
        <taxon>Bacillales</taxon>
        <taxon>Paenibacillaceae</taxon>
        <taxon>Paenibacillus</taxon>
    </lineage>
</organism>
<dbReference type="AlphaFoldDB" id="F8FK48"/>